<reference evidence="2" key="2">
    <citation type="submission" date="2025-09" db="UniProtKB">
        <authorList>
            <consortium name="Ensembl"/>
        </authorList>
    </citation>
    <scope>IDENTIFICATION</scope>
</reference>
<evidence type="ECO:0000313" key="3">
    <source>
        <dbReference type="Proteomes" id="UP000694415"/>
    </source>
</evidence>
<dbReference type="AlphaFoldDB" id="A0A8C6HB19"/>
<sequence>MQYSYKVHQDRPSSCSTFFVVVVLTPTDISIAFLPKLKVVKILLVLFYFLYGLPSSLDQGKLHWGPLLKSSSRTFSNLTSSLCYTVSHCHSLLISNDKRSPLCDKDIVVRYKAQHDL</sequence>
<proteinExistence type="predicted"/>
<accession>A0A8C6HB19</accession>
<keyword evidence="3" id="KW-1185">Reference proteome</keyword>
<keyword evidence="1" id="KW-1133">Transmembrane helix</keyword>
<dbReference type="Ensembl" id="ENSMSIT00000022964.1">
    <property type="protein sequence ID" value="ENSMSIP00000018162.1"/>
    <property type="gene ID" value="ENSMSIG00000015503.1"/>
</dbReference>
<dbReference type="GeneTree" id="ENSGT00900000143579"/>
<name>A0A8C6HB19_MUSSI</name>
<dbReference type="Proteomes" id="UP000694415">
    <property type="component" value="Unplaced"/>
</dbReference>
<keyword evidence="1" id="KW-0812">Transmembrane</keyword>
<feature type="transmembrane region" description="Helical" evidence="1">
    <location>
        <begin position="12"/>
        <end position="33"/>
    </location>
</feature>
<protein>
    <submittedName>
        <fullName evidence="2">Uncharacterized protein</fullName>
    </submittedName>
</protein>
<keyword evidence="1" id="KW-0472">Membrane</keyword>
<organism evidence="2 3">
    <name type="scientific">Mus spicilegus</name>
    <name type="common">Mound-building mouse</name>
    <dbReference type="NCBI Taxonomy" id="10103"/>
    <lineage>
        <taxon>Eukaryota</taxon>
        <taxon>Metazoa</taxon>
        <taxon>Chordata</taxon>
        <taxon>Craniata</taxon>
        <taxon>Vertebrata</taxon>
        <taxon>Euteleostomi</taxon>
        <taxon>Mammalia</taxon>
        <taxon>Eutheria</taxon>
        <taxon>Euarchontoglires</taxon>
        <taxon>Glires</taxon>
        <taxon>Rodentia</taxon>
        <taxon>Myomorpha</taxon>
        <taxon>Muroidea</taxon>
        <taxon>Muridae</taxon>
        <taxon>Murinae</taxon>
        <taxon>Mus</taxon>
        <taxon>Mus</taxon>
    </lineage>
</organism>
<evidence type="ECO:0000313" key="2">
    <source>
        <dbReference type="Ensembl" id="ENSMSIP00000018162.1"/>
    </source>
</evidence>
<evidence type="ECO:0000256" key="1">
    <source>
        <dbReference type="SAM" id="Phobius"/>
    </source>
</evidence>
<reference evidence="2" key="1">
    <citation type="submission" date="2025-08" db="UniProtKB">
        <authorList>
            <consortium name="Ensembl"/>
        </authorList>
    </citation>
    <scope>IDENTIFICATION</scope>
</reference>